<proteinExistence type="inferred from homology"/>
<comment type="similarity">
    <text evidence="1 2">Belongs to the NPR3 family.</text>
</comment>
<dbReference type="AlphaFoldDB" id="A0A1B6LTL1"/>
<evidence type="ECO:0000259" key="4">
    <source>
        <dbReference type="Pfam" id="PF24064"/>
    </source>
</evidence>
<dbReference type="InterPro" id="IPR005365">
    <property type="entry name" value="Npr3"/>
</dbReference>
<evidence type="ECO:0000313" key="5">
    <source>
        <dbReference type="EMBL" id="JAT27004.1"/>
    </source>
</evidence>
<feature type="compositionally biased region" description="Polar residues" evidence="3">
    <location>
        <begin position="432"/>
        <end position="475"/>
    </location>
</feature>
<dbReference type="InterPro" id="IPR056603">
    <property type="entry name" value="HTH_NPRL3"/>
</dbReference>
<gene>
    <name evidence="5" type="ORF">g.20596</name>
    <name evidence="6" type="ORF">g.20597</name>
</gene>
<dbReference type="GO" id="GO:1904262">
    <property type="term" value="P:negative regulation of TORC1 signaling"/>
    <property type="evidence" value="ECO:0007669"/>
    <property type="project" value="TreeGrafter"/>
</dbReference>
<reference evidence="5" key="1">
    <citation type="submission" date="2015-11" db="EMBL/GenBank/DDBJ databases">
        <title>De novo transcriptome assembly of four potential Pierce s Disease insect vectors from Arizona vineyards.</title>
        <authorList>
            <person name="Tassone E.E."/>
        </authorList>
    </citation>
    <scope>NUCLEOTIDE SEQUENCE</scope>
</reference>
<dbReference type="EMBL" id="GEBQ01012973">
    <property type="protein sequence ID" value="JAT27004.1"/>
    <property type="molecule type" value="Transcribed_RNA"/>
</dbReference>
<dbReference type="GO" id="GO:0010508">
    <property type="term" value="P:positive regulation of autophagy"/>
    <property type="evidence" value="ECO:0007669"/>
    <property type="project" value="TreeGrafter"/>
</dbReference>
<feature type="region of interest" description="Disordered" evidence="3">
    <location>
        <begin position="432"/>
        <end position="478"/>
    </location>
</feature>
<dbReference type="GO" id="GO:1990130">
    <property type="term" value="C:GATOR1 complex"/>
    <property type="evidence" value="ECO:0007669"/>
    <property type="project" value="UniProtKB-UniRule"/>
</dbReference>
<dbReference type="GO" id="GO:0038202">
    <property type="term" value="P:TORC1 signaling"/>
    <property type="evidence" value="ECO:0007669"/>
    <property type="project" value="TreeGrafter"/>
</dbReference>
<sequence length="589" mass="66834">MEADPISVILVKSDSKGDRLLFRYPYTTDIRSELNQQNRKKNPYSLNSSEDILQGPAPQTLNIDKGHLTGFTDEVLSTLFAVKQELCEVKFELKVNDVRFVGHPTLLQSSSRKGSSESKQSNPSCVLINIVFALQAVANHSIVKCYYDLSRRLGVALRHEEKRCGYVTDEMKKMLLAHDEVSARQEEEGGKMDNNKPSPFEIILKRCSLACALRTAYDDLISSGLVRLRINRWIQLTFCLPQKVHQFHKKDFMIEPETIDRCLQSLKPYHGFLLLVEPGQLLESLPLDSSPALLRLLKMYSPLKSLQILTADADLTIAQVFNLTSHLVYWGNAIIIYPLCESNVYVLSPDAPTHANSPLAEKFSEHFPGESLLQVMSEFSQPVSLRYKLSPVSQPQQTHRLRQVVVWLLQNKLLLQLHTYIYFMPTEHGLSQTQDNNQGRTVSLRESSLLSTPEDTLSVSVTREASETDASSTLSDEGMVPSMTTVQTNSWLDRSTESIIHEDLLADFTEEERAAILRLPAASNADDLKLLVRLVQQGYLHGMHHLEEIMYLENVRRSQLLQLLDKFREVLITCEMEDPAISMFYLHSS</sequence>
<evidence type="ECO:0000256" key="2">
    <source>
        <dbReference type="RuleBase" id="RU368069"/>
    </source>
</evidence>
<dbReference type="GO" id="GO:0005764">
    <property type="term" value="C:lysosome"/>
    <property type="evidence" value="ECO:0007669"/>
    <property type="project" value="UniProtKB-SubCell"/>
</dbReference>
<protein>
    <recommendedName>
        <fullName evidence="2">GATOR complex protein NPRL3</fullName>
    </recommendedName>
    <alternativeName>
        <fullName evidence="2">Nitrogen permease regulator 3-like protein</fullName>
    </alternativeName>
</protein>
<evidence type="ECO:0000313" key="6">
    <source>
        <dbReference type="EMBL" id="JAT29739.1"/>
    </source>
</evidence>
<evidence type="ECO:0000256" key="1">
    <source>
        <dbReference type="ARBA" id="ARBA00010546"/>
    </source>
</evidence>
<feature type="domain" description="GATOR1 complex protein NPRL3 C-terminal HTH" evidence="4">
    <location>
        <begin position="509"/>
        <end position="572"/>
    </location>
</feature>
<keyword evidence="2" id="KW-0458">Lysosome</keyword>
<evidence type="ECO:0000256" key="3">
    <source>
        <dbReference type="SAM" id="MobiDB-lite"/>
    </source>
</evidence>
<dbReference type="EMBL" id="GEBQ01010238">
    <property type="protein sequence ID" value="JAT29739.1"/>
    <property type="molecule type" value="Transcribed_RNA"/>
</dbReference>
<dbReference type="Pfam" id="PF24064">
    <property type="entry name" value="HTH_NPRL3"/>
    <property type="match status" value="1"/>
</dbReference>
<accession>A0A1B6LTL1</accession>
<dbReference type="PANTHER" id="PTHR13153:SF5">
    <property type="entry name" value="GATOR COMPLEX PROTEIN NPRL3"/>
    <property type="match status" value="1"/>
</dbReference>
<name>A0A1B6LTL1_9HEMI</name>
<dbReference type="Pfam" id="PF03666">
    <property type="entry name" value="NPR3"/>
    <property type="match status" value="2"/>
</dbReference>
<dbReference type="PANTHER" id="PTHR13153">
    <property type="entry name" value="CGTHBA PROTEIN -14 GENE PROTEIN"/>
    <property type="match status" value="1"/>
</dbReference>
<keyword evidence="2" id="KW-0732">Signal</keyword>
<organism evidence="5">
    <name type="scientific">Graphocephala atropunctata</name>
    <dbReference type="NCBI Taxonomy" id="36148"/>
    <lineage>
        <taxon>Eukaryota</taxon>
        <taxon>Metazoa</taxon>
        <taxon>Ecdysozoa</taxon>
        <taxon>Arthropoda</taxon>
        <taxon>Hexapoda</taxon>
        <taxon>Insecta</taxon>
        <taxon>Pterygota</taxon>
        <taxon>Neoptera</taxon>
        <taxon>Paraneoptera</taxon>
        <taxon>Hemiptera</taxon>
        <taxon>Auchenorrhyncha</taxon>
        <taxon>Membracoidea</taxon>
        <taxon>Cicadellidae</taxon>
        <taxon>Cicadellinae</taxon>
        <taxon>Cicadellini</taxon>
        <taxon>Graphocephala</taxon>
    </lineage>
</organism>
<comment type="subcellular location">
    <subcellularLocation>
        <location evidence="2">Lysosome</location>
    </subcellularLocation>
</comment>
<comment type="function">
    <text evidence="2">As a component of the GATOR1 complex functions as an inhibitor of the amino acid-sensing branch of the TORC1 pathway.</text>
</comment>
<dbReference type="GO" id="GO:0034198">
    <property type="term" value="P:cellular response to amino acid starvation"/>
    <property type="evidence" value="ECO:0007669"/>
    <property type="project" value="UniProtKB-UniRule"/>
</dbReference>